<feature type="region of interest" description="Disordered" evidence="9">
    <location>
        <begin position="90"/>
        <end position="150"/>
    </location>
</feature>
<evidence type="ECO:0000256" key="6">
    <source>
        <dbReference type="ARBA" id="ARBA00022989"/>
    </source>
</evidence>
<dbReference type="PANTHER" id="PTHR33162">
    <property type="entry name" value="SEC-INDEPENDENT PROTEIN TRANSLOCASE PROTEIN TATA, CHLOROPLASTIC"/>
    <property type="match status" value="1"/>
</dbReference>
<dbReference type="GO" id="GO:0016020">
    <property type="term" value="C:membrane"/>
    <property type="evidence" value="ECO:0007669"/>
    <property type="project" value="UniProtKB-SubCell"/>
</dbReference>
<evidence type="ECO:0000313" key="11">
    <source>
        <dbReference type="RefSeq" id="XP_016988892.1"/>
    </source>
</evidence>
<dbReference type="InterPro" id="IPR018448">
    <property type="entry name" value="TatB"/>
</dbReference>
<proteinExistence type="inferred from homology"/>
<keyword evidence="4" id="KW-0812">Transmembrane</keyword>
<feature type="region of interest" description="Disordered" evidence="9">
    <location>
        <begin position="191"/>
        <end position="224"/>
    </location>
</feature>
<feature type="chain" id="PRO_5028469642" evidence="10">
    <location>
        <begin position="17"/>
        <end position="224"/>
    </location>
</feature>
<feature type="compositionally biased region" description="Polar residues" evidence="9">
    <location>
        <begin position="194"/>
        <end position="210"/>
    </location>
</feature>
<gene>
    <name evidence="11" type="primary">LOC108051323</name>
</gene>
<dbReference type="Pfam" id="PF02416">
    <property type="entry name" value="TatA_B_E"/>
    <property type="match status" value="1"/>
</dbReference>
<dbReference type="RefSeq" id="XP_016988892.1">
    <property type="nucleotide sequence ID" value="XM_017133403.1"/>
</dbReference>
<keyword evidence="2" id="KW-0813">Transport</keyword>
<dbReference type="HAMAP" id="MF_00237">
    <property type="entry name" value="TatB"/>
    <property type="match status" value="1"/>
</dbReference>
<keyword evidence="5" id="KW-0653">Protein transport</keyword>
<evidence type="ECO:0000256" key="9">
    <source>
        <dbReference type="SAM" id="MobiDB-lite"/>
    </source>
</evidence>
<dbReference type="NCBIfam" id="TIGR01410">
    <property type="entry name" value="tatB"/>
    <property type="match status" value="1"/>
</dbReference>
<dbReference type="GO" id="GO:0043953">
    <property type="term" value="P:protein transport by the Tat complex"/>
    <property type="evidence" value="ECO:0007669"/>
    <property type="project" value="InterPro"/>
</dbReference>
<keyword evidence="6" id="KW-1133">Transmembrane helix</keyword>
<evidence type="ECO:0000256" key="2">
    <source>
        <dbReference type="ARBA" id="ARBA00022448"/>
    </source>
</evidence>
<keyword evidence="10" id="KW-0732">Signal</keyword>
<organism evidence="11">
    <name type="scientific">Drosophila rhopaloa</name>
    <name type="common">Fruit fly</name>
    <dbReference type="NCBI Taxonomy" id="1041015"/>
    <lineage>
        <taxon>Eukaryota</taxon>
        <taxon>Metazoa</taxon>
        <taxon>Ecdysozoa</taxon>
        <taxon>Arthropoda</taxon>
        <taxon>Hexapoda</taxon>
        <taxon>Insecta</taxon>
        <taxon>Pterygota</taxon>
        <taxon>Neoptera</taxon>
        <taxon>Endopterygota</taxon>
        <taxon>Diptera</taxon>
        <taxon>Brachycera</taxon>
        <taxon>Muscomorpha</taxon>
        <taxon>Ephydroidea</taxon>
        <taxon>Drosophilidae</taxon>
        <taxon>Drosophila</taxon>
        <taxon>Sophophora</taxon>
    </lineage>
</organism>
<comment type="subcellular location">
    <subcellularLocation>
        <location evidence="1">Membrane</location>
        <topology evidence="1">Single-pass membrane protein</topology>
    </subcellularLocation>
</comment>
<protein>
    <submittedName>
        <fullName evidence="11">Sec-independent protein translocase protein TatB-like</fullName>
    </submittedName>
</protein>
<evidence type="ECO:0000256" key="7">
    <source>
        <dbReference type="ARBA" id="ARBA00023010"/>
    </source>
</evidence>
<feature type="signal peptide" evidence="10">
    <location>
        <begin position="1"/>
        <end position="16"/>
    </location>
</feature>
<accession>A0A6P4FG32</accession>
<sequence length="224" mass="24467">MFDFAWSEFALIGVVALLVIGPKDMPAAIRSVAKVVRKARSLASDFQGHVDEMVREADLGDVRDQVRQLRSLNVRNQIMRTIDNDGSLRRTFDDPALKGRPFDDRPKPLPATDAPDLIPPPPRENIGSSPLGIEPLSFTGSTPVTEPDQAPAVVPPAIARRIASAWPRLRTPAILPPSRVLHGDRRVAPFIASVSDTPTPDVQHSQDQTSPPAPDEEPTCRDDD</sequence>
<keyword evidence="3" id="KW-1003">Cell membrane</keyword>
<evidence type="ECO:0000256" key="5">
    <source>
        <dbReference type="ARBA" id="ARBA00022927"/>
    </source>
</evidence>
<dbReference type="PANTHER" id="PTHR33162:SF1">
    <property type="entry name" value="SEC-INDEPENDENT PROTEIN TRANSLOCASE PROTEIN TATA, CHLOROPLASTIC"/>
    <property type="match status" value="1"/>
</dbReference>
<dbReference type="InterPro" id="IPR003369">
    <property type="entry name" value="TatA/B/E"/>
</dbReference>
<dbReference type="GO" id="GO:0008320">
    <property type="term" value="F:protein transmembrane transporter activity"/>
    <property type="evidence" value="ECO:0007669"/>
    <property type="project" value="InterPro"/>
</dbReference>
<keyword evidence="7" id="KW-0811">Translocation</keyword>
<dbReference type="PRINTS" id="PR01506">
    <property type="entry name" value="TATBPROTEIN"/>
</dbReference>
<feature type="compositionally biased region" description="Basic and acidic residues" evidence="9">
    <location>
        <begin position="90"/>
        <end position="107"/>
    </location>
</feature>
<dbReference type="Gene3D" id="1.20.5.3310">
    <property type="match status" value="1"/>
</dbReference>
<keyword evidence="8" id="KW-0472">Membrane</keyword>
<evidence type="ECO:0000256" key="10">
    <source>
        <dbReference type="SAM" id="SignalP"/>
    </source>
</evidence>
<evidence type="ECO:0000256" key="3">
    <source>
        <dbReference type="ARBA" id="ARBA00022475"/>
    </source>
</evidence>
<name>A0A6P4FG32_DRORH</name>
<dbReference type="AlphaFoldDB" id="A0A6P4FG32"/>
<evidence type="ECO:0000256" key="1">
    <source>
        <dbReference type="ARBA" id="ARBA00004167"/>
    </source>
</evidence>
<reference evidence="11" key="1">
    <citation type="submission" date="2025-08" db="UniProtKB">
        <authorList>
            <consortium name="RefSeq"/>
        </authorList>
    </citation>
    <scope>IDENTIFICATION</scope>
</reference>
<evidence type="ECO:0000256" key="4">
    <source>
        <dbReference type="ARBA" id="ARBA00022692"/>
    </source>
</evidence>
<evidence type="ECO:0000256" key="8">
    <source>
        <dbReference type="ARBA" id="ARBA00023136"/>
    </source>
</evidence>